<evidence type="ECO:0000313" key="8">
    <source>
        <dbReference type="Proteomes" id="UP000233551"/>
    </source>
</evidence>
<comment type="subcellular location">
    <subcellularLocation>
        <location evidence="1">Nucleus</location>
    </subcellularLocation>
</comment>
<dbReference type="InterPro" id="IPR021629">
    <property type="entry name" value="Mediator_Med23"/>
</dbReference>
<keyword evidence="4" id="KW-0804">Transcription</keyword>
<evidence type="ECO:0000256" key="1">
    <source>
        <dbReference type="ARBA" id="ARBA00004123"/>
    </source>
</evidence>
<dbReference type="STRING" id="22663.A0A2I0LF08"/>
<reference evidence="7 8" key="1">
    <citation type="submission" date="2017-11" db="EMBL/GenBank/DDBJ databases">
        <title>De-novo sequencing of pomegranate (Punica granatum L.) genome.</title>
        <authorList>
            <person name="Akparov Z."/>
            <person name="Amiraslanov A."/>
            <person name="Hajiyeva S."/>
            <person name="Abbasov M."/>
            <person name="Kaur K."/>
            <person name="Hamwieh A."/>
            <person name="Solovyev V."/>
            <person name="Salamov A."/>
            <person name="Braich B."/>
            <person name="Kosarev P."/>
            <person name="Mahmoud A."/>
            <person name="Hajiyev E."/>
            <person name="Babayeva S."/>
            <person name="Izzatullayeva V."/>
            <person name="Mammadov A."/>
            <person name="Mammadov A."/>
            <person name="Sharifova S."/>
            <person name="Ojaghi J."/>
            <person name="Eynullazada K."/>
            <person name="Bayramov B."/>
            <person name="Abdulazimova A."/>
            <person name="Shahmuradov I."/>
        </authorList>
    </citation>
    <scope>NUCLEOTIDE SEQUENCE [LARGE SCALE GENOMIC DNA]</scope>
    <source>
        <strain evidence="8">cv. AG2017</strain>
        <tissue evidence="7">Leaf</tissue>
    </source>
</reference>
<evidence type="ECO:0000256" key="3">
    <source>
        <dbReference type="ARBA" id="ARBA00023015"/>
    </source>
</evidence>
<dbReference type="GO" id="GO:0005667">
    <property type="term" value="C:transcription regulator complex"/>
    <property type="evidence" value="ECO:0007669"/>
    <property type="project" value="TreeGrafter"/>
</dbReference>
<keyword evidence="5" id="KW-0539">Nucleus</keyword>
<evidence type="ECO:0000256" key="2">
    <source>
        <dbReference type="ARBA" id="ARBA00010222"/>
    </source>
</evidence>
<dbReference type="PANTHER" id="PTHR12691:SF10">
    <property type="entry name" value="MEDIATOR OF RNA POLYMERASE II TRANSCRIPTION SUBUNIT 23"/>
    <property type="match status" value="1"/>
</dbReference>
<sequence>ISLLDRQELQQRVKLYCLNCGPPEHWLRTTPFKRMELQKALGNHLSWKDRYPPFFDDIAARLLAVFPLIIYRLIENDAIDSTERLLTIYSQFLAYHPFRYSFVRDILAYFYGHLPGKLIVRILSILDAQKVAKIPFSELFQQLISATNPICPPLDYFATLLLELIVSSLVQIIVNIQPTLIQSNNLRGAPNSIGGQGSVLPTSPSGGSTDSLSASRSSPSANTSNFVWRSGYTSEQLSCLLIQACGLLLSQLPADFHVQLYIQASQIIKDSWWLTDGKRSRGELDSAVKYALLDPSWAAQDNTSTAISMQLVFFIAVKFSRKCYYIEARGYGRLNWGTS</sequence>
<feature type="non-terminal residue" evidence="7">
    <location>
        <position position="1"/>
    </location>
</feature>
<dbReference type="AlphaFoldDB" id="A0A2I0LF08"/>
<keyword evidence="8" id="KW-1185">Reference proteome</keyword>
<evidence type="ECO:0000313" key="7">
    <source>
        <dbReference type="EMBL" id="PKI79261.1"/>
    </source>
</evidence>
<dbReference type="GO" id="GO:0016592">
    <property type="term" value="C:mediator complex"/>
    <property type="evidence" value="ECO:0007669"/>
    <property type="project" value="TreeGrafter"/>
</dbReference>
<feature type="region of interest" description="Disordered" evidence="6">
    <location>
        <begin position="197"/>
        <end position="222"/>
    </location>
</feature>
<evidence type="ECO:0008006" key="9">
    <source>
        <dbReference type="Google" id="ProtNLM"/>
    </source>
</evidence>
<keyword evidence="3" id="KW-0805">Transcription regulation</keyword>
<dbReference type="GO" id="GO:0006357">
    <property type="term" value="P:regulation of transcription by RNA polymerase II"/>
    <property type="evidence" value="ECO:0007669"/>
    <property type="project" value="TreeGrafter"/>
</dbReference>
<name>A0A2I0LF08_PUNGR</name>
<dbReference type="Proteomes" id="UP000233551">
    <property type="component" value="Unassembled WGS sequence"/>
</dbReference>
<dbReference type="GO" id="GO:0010628">
    <property type="term" value="P:positive regulation of gene expression"/>
    <property type="evidence" value="ECO:0007669"/>
    <property type="project" value="TreeGrafter"/>
</dbReference>
<evidence type="ECO:0000256" key="5">
    <source>
        <dbReference type="ARBA" id="ARBA00023242"/>
    </source>
</evidence>
<dbReference type="PANTHER" id="PTHR12691">
    <property type="entry name" value="MEDIATOR OF RNA POLYMERASE II TRANSCRIPTION SUBUNIT 23"/>
    <property type="match status" value="1"/>
</dbReference>
<comment type="similarity">
    <text evidence="2">Belongs to the Mediator complex subunit 23 family.</text>
</comment>
<evidence type="ECO:0000256" key="6">
    <source>
        <dbReference type="SAM" id="MobiDB-lite"/>
    </source>
</evidence>
<organism evidence="7 8">
    <name type="scientific">Punica granatum</name>
    <name type="common">Pomegranate</name>
    <dbReference type="NCBI Taxonomy" id="22663"/>
    <lineage>
        <taxon>Eukaryota</taxon>
        <taxon>Viridiplantae</taxon>
        <taxon>Streptophyta</taxon>
        <taxon>Embryophyta</taxon>
        <taxon>Tracheophyta</taxon>
        <taxon>Spermatophyta</taxon>
        <taxon>Magnoliopsida</taxon>
        <taxon>eudicotyledons</taxon>
        <taxon>Gunneridae</taxon>
        <taxon>Pentapetalae</taxon>
        <taxon>rosids</taxon>
        <taxon>malvids</taxon>
        <taxon>Myrtales</taxon>
        <taxon>Lythraceae</taxon>
        <taxon>Punica</taxon>
    </lineage>
</organism>
<proteinExistence type="inferred from homology"/>
<dbReference type="EMBL" id="PGOL01000014">
    <property type="protein sequence ID" value="PKI79261.1"/>
    <property type="molecule type" value="Genomic_DNA"/>
</dbReference>
<evidence type="ECO:0000256" key="4">
    <source>
        <dbReference type="ARBA" id="ARBA00023163"/>
    </source>
</evidence>
<feature type="compositionally biased region" description="Low complexity" evidence="6">
    <location>
        <begin position="200"/>
        <end position="222"/>
    </location>
</feature>
<gene>
    <name evidence="7" type="ORF">CRG98_000381</name>
</gene>
<comment type="caution">
    <text evidence="7">The sequence shown here is derived from an EMBL/GenBank/DDBJ whole genome shotgun (WGS) entry which is preliminary data.</text>
</comment>
<accession>A0A2I0LF08</accession>
<protein>
    <recommendedName>
        <fullName evidence="9">Mediator of RNA polymerase II transcription subunit 23</fullName>
    </recommendedName>
</protein>